<dbReference type="HOGENOM" id="CLU_1654027_0_0_1"/>
<protein>
    <submittedName>
        <fullName evidence="1 2">Uncharacterized protein</fullName>
    </submittedName>
</protein>
<reference evidence="3" key="1">
    <citation type="submission" date="2012-12" db="EMBL/GenBank/DDBJ databases">
        <authorList>
            <person name="Hellsten U."/>
            <person name="Grimwood J."/>
            <person name="Chapman J.A."/>
            <person name="Shapiro H."/>
            <person name="Aerts A."/>
            <person name="Otillar R.P."/>
            <person name="Terry A.Y."/>
            <person name="Boore J.L."/>
            <person name="Simakov O."/>
            <person name="Marletaz F."/>
            <person name="Cho S.-J."/>
            <person name="Edsinger-Gonzales E."/>
            <person name="Havlak P."/>
            <person name="Kuo D.-H."/>
            <person name="Larsson T."/>
            <person name="Lv J."/>
            <person name="Arendt D."/>
            <person name="Savage R."/>
            <person name="Osoegawa K."/>
            <person name="de Jong P."/>
            <person name="Lindberg D.R."/>
            <person name="Seaver E.C."/>
            <person name="Weisblat D.A."/>
            <person name="Putnam N.H."/>
            <person name="Grigoriev I.V."/>
            <person name="Rokhsar D.S."/>
        </authorList>
    </citation>
    <scope>NUCLEOTIDE SEQUENCE</scope>
</reference>
<accession>T1ER19</accession>
<dbReference type="GeneID" id="20199019"/>
<dbReference type="RefSeq" id="XP_009019274.1">
    <property type="nucleotide sequence ID" value="XM_009021026.1"/>
</dbReference>
<organism evidence="2 3">
    <name type="scientific">Helobdella robusta</name>
    <name type="common">Californian leech</name>
    <dbReference type="NCBI Taxonomy" id="6412"/>
    <lineage>
        <taxon>Eukaryota</taxon>
        <taxon>Metazoa</taxon>
        <taxon>Spiralia</taxon>
        <taxon>Lophotrochozoa</taxon>
        <taxon>Annelida</taxon>
        <taxon>Clitellata</taxon>
        <taxon>Hirudinea</taxon>
        <taxon>Rhynchobdellida</taxon>
        <taxon>Glossiphoniidae</taxon>
        <taxon>Helobdella</taxon>
    </lineage>
</organism>
<evidence type="ECO:0000313" key="3">
    <source>
        <dbReference type="Proteomes" id="UP000015101"/>
    </source>
</evidence>
<dbReference type="PANTHER" id="PTHR46409">
    <property type="entry name" value="HTH PSQ-TYPE DOMAIN-CONTAINING PROTEIN"/>
    <property type="match status" value="1"/>
</dbReference>
<proteinExistence type="predicted"/>
<dbReference type="EMBL" id="AMQM01000741">
    <property type="status" value="NOT_ANNOTATED_CDS"/>
    <property type="molecule type" value="Genomic_DNA"/>
</dbReference>
<dbReference type="InParanoid" id="T1ER19"/>
<dbReference type="CTD" id="20199019"/>
<sequence length="160" mass="18280">MCTLIVIAQEISEPVGNYLWHFVPGKAAEFKKSAKIIPDNIVEWLKEKNIDDKLLASGGDSTNTNTGRHGGVMQWVERKLGRNLVWLRELLRSQDKEVMQIAMPVVKRSVWYAHSEAVIQTLICSDKEEEKKVGIEKILEIRGNADENVQMEDMSLKKFQ</sequence>
<evidence type="ECO:0000313" key="2">
    <source>
        <dbReference type="EnsemblMetazoa" id="HelroP161044"/>
    </source>
</evidence>
<dbReference type="Proteomes" id="UP000015101">
    <property type="component" value="Unassembled WGS sequence"/>
</dbReference>
<reference evidence="1 3" key="2">
    <citation type="journal article" date="2013" name="Nature">
        <title>Insights into bilaterian evolution from three spiralian genomes.</title>
        <authorList>
            <person name="Simakov O."/>
            <person name="Marletaz F."/>
            <person name="Cho S.J."/>
            <person name="Edsinger-Gonzales E."/>
            <person name="Havlak P."/>
            <person name="Hellsten U."/>
            <person name="Kuo D.H."/>
            <person name="Larsson T."/>
            <person name="Lv J."/>
            <person name="Arendt D."/>
            <person name="Savage R."/>
            <person name="Osoegawa K."/>
            <person name="de Jong P."/>
            <person name="Grimwood J."/>
            <person name="Chapman J.A."/>
            <person name="Shapiro H."/>
            <person name="Aerts A."/>
            <person name="Otillar R.P."/>
            <person name="Terry A.Y."/>
            <person name="Boore J.L."/>
            <person name="Grigoriev I.V."/>
            <person name="Lindberg D.R."/>
            <person name="Seaver E.C."/>
            <person name="Weisblat D.A."/>
            <person name="Putnam N.H."/>
            <person name="Rokhsar D.S."/>
        </authorList>
    </citation>
    <scope>NUCLEOTIDE SEQUENCE</scope>
</reference>
<dbReference type="EnsemblMetazoa" id="HelroT161044">
    <property type="protein sequence ID" value="HelroP161044"/>
    <property type="gene ID" value="HelroG161044"/>
</dbReference>
<dbReference type="EMBL" id="KB096742">
    <property type="protein sequence ID" value="ESO01866.1"/>
    <property type="molecule type" value="Genomic_DNA"/>
</dbReference>
<name>T1ER19_HELRO</name>
<gene>
    <name evidence="2" type="primary">20199019</name>
    <name evidence="1" type="ORF">HELRODRAFT_161044</name>
</gene>
<reference evidence="2" key="3">
    <citation type="submission" date="2015-06" db="UniProtKB">
        <authorList>
            <consortium name="EnsemblMetazoa"/>
        </authorList>
    </citation>
    <scope>IDENTIFICATION</scope>
</reference>
<evidence type="ECO:0000313" key="1">
    <source>
        <dbReference type="EMBL" id="ESO01866.1"/>
    </source>
</evidence>
<dbReference type="PANTHER" id="PTHR46409:SF1">
    <property type="entry name" value="HTH PSQ-TYPE DOMAIN-CONTAINING PROTEIN"/>
    <property type="match status" value="1"/>
</dbReference>
<dbReference type="KEGG" id="hro:HELRODRAFT_161044"/>
<dbReference type="AlphaFoldDB" id="T1ER19"/>
<keyword evidence="3" id="KW-1185">Reference proteome</keyword>
<dbReference type="OrthoDB" id="6617942at2759"/>